<dbReference type="RefSeq" id="WP_170209564.1">
    <property type="nucleotide sequence ID" value="NZ_JBHTGQ010000003.1"/>
</dbReference>
<protein>
    <submittedName>
        <fullName evidence="2">Uncharacterized protein</fullName>
    </submittedName>
</protein>
<keyword evidence="3" id="KW-1185">Reference proteome</keyword>
<sequence>MEKKNEILTPEEIEEIIRRLEADYLELVNHGQTEPSTEGSGGVTDRT</sequence>
<feature type="region of interest" description="Disordered" evidence="1">
    <location>
        <begin position="28"/>
        <end position="47"/>
    </location>
</feature>
<comment type="caution">
    <text evidence="2">The sequence shown here is derived from an EMBL/GenBank/DDBJ whole genome shotgun (WGS) entry which is preliminary data.</text>
</comment>
<dbReference type="Proteomes" id="UP001596528">
    <property type="component" value="Unassembled WGS sequence"/>
</dbReference>
<accession>A0ABW2UY57</accession>
<name>A0ABW2UY57_9BACL</name>
<reference evidence="3" key="1">
    <citation type="journal article" date="2019" name="Int. J. Syst. Evol. Microbiol.">
        <title>The Global Catalogue of Microorganisms (GCM) 10K type strain sequencing project: providing services to taxonomists for standard genome sequencing and annotation.</title>
        <authorList>
            <consortium name="The Broad Institute Genomics Platform"/>
            <consortium name="The Broad Institute Genome Sequencing Center for Infectious Disease"/>
            <person name="Wu L."/>
            <person name="Ma J."/>
        </authorList>
    </citation>
    <scope>NUCLEOTIDE SEQUENCE [LARGE SCALE GENOMIC DNA]</scope>
    <source>
        <strain evidence="3">JCM 18657</strain>
    </source>
</reference>
<proteinExistence type="predicted"/>
<dbReference type="EMBL" id="JBHTGQ010000003">
    <property type="protein sequence ID" value="MFC7748812.1"/>
    <property type="molecule type" value="Genomic_DNA"/>
</dbReference>
<evidence type="ECO:0000256" key="1">
    <source>
        <dbReference type="SAM" id="MobiDB-lite"/>
    </source>
</evidence>
<gene>
    <name evidence="2" type="ORF">ACFQWB_02485</name>
</gene>
<evidence type="ECO:0000313" key="2">
    <source>
        <dbReference type="EMBL" id="MFC7748812.1"/>
    </source>
</evidence>
<evidence type="ECO:0000313" key="3">
    <source>
        <dbReference type="Proteomes" id="UP001596528"/>
    </source>
</evidence>
<organism evidence="2 3">
    <name type="scientific">Paenibacillus thermoaerophilus</name>
    <dbReference type="NCBI Taxonomy" id="1215385"/>
    <lineage>
        <taxon>Bacteria</taxon>
        <taxon>Bacillati</taxon>
        <taxon>Bacillota</taxon>
        <taxon>Bacilli</taxon>
        <taxon>Bacillales</taxon>
        <taxon>Paenibacillaceae</taxon>
        <taxon>Paenibacillus</taxon>
    </lineage>
</organism>